<dbReference type="EMBL" id="CP002792">
    <property type="protein sequence ID" value="AEH06342.1"/>
    <property type="molecule type" value="Genomic_DNA"/>
</dbReference>
<dbReference type="Gene3D" id="3.20.20.70">
    <property type="entry name" value="Aldolase class I"/>
    <property type="match status" value="1"/>
</dbReference>
<evidence type="ECO:0000313" key="2">
    <source>
        <dbReference type="EMBL" id="AEH06342.1"/>
    </source>
</evidence>
<dbReference type="KEGG" id="mok:Metok_0353"/>
<dbReference type="SUPFAM" id="SSF51395">
    <property type="entry name" value="FMN-linked oxidoreductases"/>
    <property type="match status" value="1"/>
</dbReference>
<gene>
    <name evidence="2" type="ordered locus">Metok_0353</name>
</gene>
<name>F8AKE2_METOI</name>
<dbReference type="AlphaFoldDB" id="F8AKE2"/>
<organism evidence="2 3">
    <name type="scientific">Methanothermococcus okinawensis (strain DSM 14208 / JCM 11175 / IH1)</name>
    <dbReference type="NCBI Taxonomy" id="647113"/>
    <lineage>
        <taxon>Archaea</taxon>
        <taxon>Methanobacteriati</taxon>
        <taxon>Methanobacteriota</taxon>
        <taxon>Methanomada group</taxon>
        <taxon>Methanococci</taxon>
        <taxon>Methanococcales</taxon>
        <taxon>Methanococcaceae</taxon>
        <taxon>Methanothermococcus</taxon>
    </lineage>
</organism>
<dbReference type="NCBIfam" id="TIGR00736">
    <property type="entry name" value="nifR3_rel_arch"/>
    <property type="match status" value="1"/>
</dbReference>
<dbReference type="GeneID" id="10772472"/>
<sequence length="269" mass="31031">MCFNNQNILKLCKNKKVVLAPMAGITDGKFCKNYKDLFAIVTIGAYDLDNITQLASEKIVKRGRKEFLYNLNKFDELIKKEINDARKSNALVSVNVRFKDIDKALNNIKSIGKYADILELNCHCRQPEITQLSIGQELLKKENNIILKKFLEKIKLNINIPVFLKVRANFVPVNELINNLNNVRPYFNGLHIDCFNPGKNYPDLDYLKEIRYNFKDKIIIGNNSINSIEDAEKMLKYCDFVSVARCVLKGNIDWIYKLNIGAQNIGRIY</sequence>
<dbReference type="STRING" id="647113.Metok_0353"/>
<protein>
    <submittedName>
        <fullName evidence="2">TIM-barrel protein</fullName>
    </submittedName>
</protein>
<dbReference type="OrthoDB" id="145053at2157"/>
<feature type="domain" description="DUS-like FMN-binding" evidence="1">
    <location>
        <begin position="19"/>
        <end position="248"/>
    </location>
</feature>
<proteinExistence type="predicted"/>
<evidence type="ECO:0000313" key="3">
    <source>
        <dbReference type="Proteomes" id="UP000009296"/>
    </source>
</evidence>
<accession>F8AKE2</accession>
<dbReference type="HOGENOM" id="CLU_1118194_0_0_2"/>
<dbReference type="eggNOG" id="arCOG00605">
    <property type="taxonomic scope" value="Archaea"/>
</dbReference>
<dbReference type="InterPro" id="IPR013785">
    <property type="entry name" value="Aldolase_TIM"/>
</dbReference>
<dbReference type="InterPro" id="IPR035587">
    <property type="entry name" value="DUS-like_FMN-bd"/>
</dbReference>
<dbReference type="Proteomes" id="UP000009296">
    <property type="component" value="Chromosome"/>
</dbReference>
<evidence type="ECO:0000259" key="1">
    <source>
        <dbReference type="Pfam" id="PF01207"/>
    </source>
</evidence>
<reference evidence="2" key="1">
    <citation type="submission" date="2011-05" db="EMBL/GenBank/DDBJ databases">
        <title>Complete sequence of chromosome of Methanothermococcus okinawensis IH1.</title>
        <authorList>
            <consortium name="US DOE Joint Genome Institute"/>
            <person name="Lucas S."/>
            <person name="Han J."/>
            <person name="Lapidus A."/>
            <person name="Cheng J.-F."/>
            <person name="Goodwin L."/>
            <person name="Pitluck S."/>
            <person name="Peters L."/>
            <person name="Mikhailova N."/>
            <person name="Held B."/>
            <person name="Han C."/>
            <person name="Tapia R."/>
            <person name="Land M."/>
            <person name="Hauser L."/>
            <person name="Kyrpides N."/>
            <person name="Ivanova N."/>
            <person name="Pagani I."/>
            <person name="Sieprawska-Lupa M."/>
            <person name="Takai K."/>
            <person name="Miyazaki J."/>
            <person name="Whitman W."/>
            <person name="Woyke T."/>
        </authorList>
    </citation>
    <scope>NUCLEOTIDE SEQUENCE [LARGE SCALE GENOMIC DNA]</scope>
    <source>
        <strain evidence="2">IH1</strain>
    </source>
</reference>
<dbReference type="InterPro" id="IPR005270">
    <property type="entry name" value="tRNA_dU_NifR3-rel"/>
</dbReference>
<dbReference type="PANTHER" id="PTHR11082">
    <property type="entry name" value="TRNA-DIHYDROURIDINE SYNTHASE"/>
    <property type="match status" value="1"/>
</dbReference>
<dbReference type="RefSeq" id="WP_013866528.1">
    <property type="nucleotide sequence ID" value="NC_015636.1"/>
</dbReference>
<keyword evidence="3" id="KW-1185">Reference proteome</keyword>
<dbReference type="PANTHER" id="PTHR11082:SF36">
    <property type="entry name" value="DUS-LIKE FMN-BINDING DOMAIN-CONTAINING PROTEIN"/>
    <property type="match status" value="1"/>
</dbReference>
<dbReference type="Pfam" id="PF01207">
    <property type="entry name" value="Dus"/>
    <property type="match status" value="1"/>
</dbReference>